<evidence type="ECO:0000313" key="2">
    <source>
        <dbReference type="EMBL" id="CAF3826837.1"/>
    </source>
</evidence>
<dbReference type="EMBL" id="CAJOAX010002924">
    <property type="protein sequence ID" value="CAF3826837.1"/>
    <property type="molecule type" value="Genomic_DNA"/>
</dbReference>
<name>A0A814G6U2_9BILA</name>
<gene>
    <name evidence="2" type="ORF">OTI717_LOCUS19747</name>
    <name evidence="1" type="ORF">RFH988_LOCUS13737</name>
</gene>
<dbReference type="Proteomes" id="UP000663823">
    <property type="component" value="Unassembled WGS sequence"/>
</dbReference>
<dbReference type="OrthoDB" id="8845630at2759"/>
<proteinExistence type="predicted"/>
<dbReference type="AlphaFoldDB" id="A0A814G6U2"/>
<accession>A0A814G6U2</accession>
<evidence type="ECO:0000313" key="3">
    <source>
        <dbReference type="Proteomes" id="UP000663882"/>
    </source>
</evidence>
<comment type="caution">
    <text evidence="1">The sequence shown here is derived from an EMBL/GenBank/DDBJ whole genome shotgun (WGS) entry which is preliminary data.</text>
</comment>
<dbReference type="EMBL" id="CAJNOO010000613">
    <property type="protein sequence ID" value="CAF0992565.1"/>
    <property type="molecule type" value="Genomic_DNA"/>
</dbReference>
<sequence>MFDSFLKVYCELPIILNDEQKSNYLKIEHDDLESICLYLKHFYDIIEKLICEKTPTLHLVIPYKQFLINLSNVTDDNNQLIAPLKRYIGKQLQDY</sequence>
<organism evidence="1 3">
    <name type="scientific">Rotaria sordida</name>
    <dbReference type="NCBI Taxonomy" id="392033"/>
    <lineage>
        <taxon>Eukaryota</taxon>
        <taxon>Metazoa</taxon>
        <taxon>Spiralia</taxon>
        <taxon>Gnathifera</taxon>
        <taxon>Rotifera</taxon>
        <taxon>Eurotatoria</taxon>
        <taxon>Bdelloidea</taxon>
        <taxon>Philodinida</taxon>
        <taxon>Philodinidae</taxon>
        <taxon>Rotaria</taxon>
    </lineage>
</organism>
<protein>
    <submittedName>
        <fullName evidence="1">Uncharacterized protein</fullName>
    </submittedName>
</protein>
<dbReference type="Proteomes" id="UP000663882">
    <property type="component" value="Unassembled WGS sequence"/>
</dbReference>
<evidence type="ECO:0000313" key="1">
    <source>
        <dbReference type="EMBL" id="CAF0992565.1"/>
    </source>
</evidence>
<reference evidence="1" key="1">
    <citation type="submission" date="2021-02" db="EMBL/GenBank/DDBJ databases">
        <authorList>
            <person name="Nowell W R."/>
        </authorList>
    </citation>
    <scope>NUCLEOTIDE SEQUENCE</scope>
</reference>